<protein>
    <recommendedName>
        <fullName evidence="6">Peroxidase</fullName>
    </recommendedName>
</protein>
<sequence>MGRAIRQQFRLMGTTLWVVTILSITSVTGGHSTLTPKEFDIVTYLKSLPDDIKQKVQMALKAEFGKPPSHKECELEEDSVLCPPSKFRAPNGECNNVRHPSWGTRGAPFLRLVDPDYADGKFQPRSSSLSKPLPNPLDVAATLQTIPSHSHESVTALLGAWSELLLHDLAMTGNLKSYDCCSDNSNHPECYGRLGNGQCKDYMRTLPSMDIDHCNFKYRNQMNLASSFLDGSAVYGNTVEQMDSLRTYDNGLVSLSACPSCQANALYSAILREHNRIAVNLATLNKHWNDDKIFLESRRIVIAEIQHITYNEFLPIVLGQESVVGSELNLRPHGRFSKYSSSRRAGIFNEVAMTALPALLSMLPSVLVNKTAEHFAEMIDILISEPAQDPSMHMAVPLRRDWDTAGLFLHMGRDHGLPSYIRLVEYCTNKTFIKSPNFDDLKSFGIKQEYIKALKYLYNKTENIDLLAGVMLESPIPGAIVGPTLNCLLQEQFILLKNSDRFWYENDLPPSSLTTAQLKEIKKVTLAGLLCINTDDLGKIQSRAFVVTDKFLNDRIPCDHFVLPQLEEWVEMDPVVDIGEELLMDALSKAEEKLLERRKMEYHVWSTVGGIDPKSSHGIAASFSKANKQALKVANASLLLELTSREILNSLSNRRKKRQASGRHLSFHFDDLTDNLQNVDVSTIIPSNALDDECEEEGPCDPSYPYRTLSGHCNNLKRSEWGKSLTTFNRLLPSAYEDGISKPRVTGVTGIPLPNPRIISKTIHPDISNLHKRYTLMVMQFAQFLDHDITMTPIHKGHHESIPSCRSCDSPRTVHPECNPIPVPPGDHYYPRYNLTSGKNICFPFMRSLPGQLQLGPREQINQNTAFVDGSMIYGENPCVLNTIKGEYGKMNWTDLQNTKGVLPRSPSHPECRSESGFCFIAGDGRASEQPGLTMIHNIYMREHNRVRDALHGINPHWGHEKLFEESRKIVIANFQHIVYQEFLPRILGWNAINLYGLKLLPQGYYKDYNPNCNPAAFSEFAAAAFRIGHSLLRPHIPRLDNNYNIVEPPILLRDFFFKIDIMMKPGVIDDIARGLVSTPMENLDQFITGEVTNHLFEDRKIPFSGIDLIALNVQRARDHGIPSYNNYRALCNLKRATTWDDLSREIPLDTIQRLKSIYASVDDIDLFPGGMSERPLQGGLIGPTFGCIIAIQFRHLRKCDRFWYETNDPNIRFTEAQLAEIRKVTLAKTICNNLDGNSDMQRSAFDLPSNFLNPRVPCRDHPNIDFNAWRENPPGEGCFIGGKHVQVGESVLPSPCTSCICNVDGGTCASLRITDCNQLLKEWSKESILRDEVCTAQCGFLLRNSGNFASNKAAGFEPRHQFVRQAHISDPSEFDFPKDVPDLSPYI</sequence>
<keyword evidence="3" id="KW-0732">Signal</keyword>
<keyword evidence="2" id="KW-0479">Metal-binding</keyword>
<dbReference type="InterPro" id="IPR037120">
    <property type="entry name" value="Haem_peroxidase_sf_animal"/>
</dbReference>
<keyword evidence="1" id="KW-0575">Peroxidase</keyword>
<dbReference type="PANTHER" id="PTHR11475:SF134">
    <property type="entry name" value="LD42267P"/>
    <property type="match status" value="1"/>
</dbReference>
<keyword evidence="2" id="KW-0349">Heme</keyword>
<dbReference type="PANTHER" id="PTHR11475">
    <property type="entry name" value="OXIDASE/PEROXIDASE"/>
    <property type="match status" value="1"/>
</dbReference>
<feature type="signal peptide" evidence="3">
    <location>
        <begin position="1"/>
        <end position="30"/>
    </location>
</feature>
<comment type="caution">
    <text evidence="4">The sequence shown here is derived from an EMBL/GenBank/DDBJ whole genome shotgun (WGS) entry which is preliminary data.</text>
</comment>
<feature type="binding site" description="axial binding residue" evidence="2">
    <location>
        <position position="1030"/>
    </location>
    <ligand>
        <name>heme b</name>
        <dbReference type="ChEBI" id="CHEBI:60344"/>
    </ligand>
    <ligandPart>
        <name>Fe</name>
        <dbReference type="ChEBI" id="CHEBI:18248"/>
    </ligandPart>
</feature>
<keyword evidence="5" id="KW-1185">Reference proteome</keyword>
<dbReference type="FunFam" id="1.10.640.10:FF:000006">
    <property type="entry name" value="Double oxidase: two peroxidase domains"/>
    <property type="match status" value="1"/>
</dbReference>
<dbReference type="PROSITE" id="PS50292">
    <property type="entry name" value="PEROXIDASE_3"/>
    <property type="match status" value="2"/>
</dbReference>
<evidence type="ECO:0000256" key="2">
    <source>
        <dbReference type="PIRSR" id="PIRSR619791-2"/>
    </source>
</evidence>
<dbReference type="Proteomes" id="UP001566132">
    <property type="component" value="Unassembled WGS sequence"/>
</dbReference>
<accession>A0ABD1E1R9</accession>
<dbReference type="CDD" id="cd09823">
    <property type="entry name" value="peroxinectin_like"/>
    <property type="match status" value="1"/>
</dbReference>
<evidence type="ECO:0000256" key="3">
    <source>
        <dbReference type="SAM" id="SignalP"/>
    </source>
</evidence>
<proteinExistence type="predicted"/>
<dbReference type="SUPFAM" id="SSF48113">
    <property type="entry name" value="Heme-dependent peroxidases"/>
    <property type="match status" value="2"/>
</dbReference>
<evidence type="ECO:0000256" key="1">
    <source>
        <dbReference type="ARBA" id="ARBA00022559"/>
    </source>
</evidence>
<dbReference type="PRINTS" id="PR00457">
    <property type="entry name" value="ANPEROXIDASE"/>
</dbReference>
<dbReference type="InterPro" id="IPR010255">
    <property type="entry name" value="Haem_peroxidase_sf"/>
</dbReference>
<dbReference type="EMBL" id="JBDJPC010000013">
    <property type="protein sequence ID" value="KAL1488619.1"/>
    <property type="molecule type" value="Genomic_DNA"/>
</dbReference>
<reference evidence="4 5" key="1">
    <citation type="submission" date="2024-05" db="EMBL/GenBank/DDBJ databases">
        <title>Genetic variation in Jamaican populations of the coffee berry borer (Hypothenemus hampei).</title>
        <authorList>
            <person name="Errbii M."/>
            <person name="Myrie A."/>
        </authorList>
    </citation>
    <scope>NUCLEOTIDE SEQUENCE [LARGE SCALE GENOMIC DNA]</scope>
    <source>
        <strain evidence="4">JA-Hopewell-2020-01-JO</strain>
        <tissue evidence="4">Whole body</tissue>
    </source>
</reference>
<keyword evidence="2" id="KW-0408">Iron</keyword>
<organism evidence="4 5">
    <name type="scientific">Hypothenemus hampei</name>
    <name type="common">Coffee berry borer</name>
    <dbReference type="NCBI Taxonomy" id="57062"/>
    <lineage>
        <taxon>Eukaryota</taxon>
        <taxon>Metazoa</taxon>
        <taxon>Ecdysozoa</taxon>
        <taxon>Arthropoda</taxon>
        <taxon>Hexapoda</taxon>
        <taxon>Insecta</taxon>
        <taxon>Pterygota</taxon>
        <taxon>Neoptera</taxon>
        <taxon>Endopterygota</taxon>
        <taxon>Coleoptera</taxon>
        <taxon>Polyphaga</taxon>
        <taxon>Cucujiformia</taxon>
        <taxon>Curculionidae</taxon>
        <taxon>Scolytinae</taxon>
        <taxon>Hypothenemus</taxon>
    </lineage>
</organism>
<dbReference type="Pfam" id="PF03098">
    <property type="entry name" value="An_peroxidase"/>
    <property type="match status" value="4"/>
</dbReference>
<keyword evidence="1" id="KW-0560">Oxidoreductase</keyword>
<evidence type="ECO:0000313" key="4">
    <source>
        <dbReference type="EMBL" id="KAL1488619.1"/>
    </source>
</evidence>
<evidence type="ECO:0000313" key="5">
    <source>
        <dbReference type="Proteomes" id="UP001566132"/>
    </source>
</evidence>
<name>A0ABD1E1R9_HYPHA</name>
<evidence type="ECO:0008006" key="6">
    <source>
        <dbReference type="Google" id="ProtNLM"/>
    </source>
</evidence>
<dbReference type="GO" id="GO:0004601">
    <property type="term" value="F:peroxidase activity"/>
    <property type="evidence" value="ECO:0007669"/>
    <property type="project" value="UniProtKB-KW"/>
</dbReference>
<gene>
    <name evidence="4" type="ORF">ABEB36_014422</name>
</gene>
<dbReference type="InterPro" id="IPR019791">
    <property type="entry name" value="Haem_peroxidase_animal"/>
</dbReference>
<feature type="chain" id="PRO_5044886961" description="Peroxidase" evidence="3">
    <location>
        <begin position="31"/>
        <end position="1388"/>
    </location>
</feature>
<dbReference type="Gene3D" id="1.10.640.10">
    <property type="entry name" value="Haem peroxidase domain superfamily, animal type"/>
    <property type="match status" value="2"/>
</dbReference>